<dbReference type="InterPro" id="IPR029036">
    <property type="entry name" value="P5CR_dimer"/>
</dbReference>
<name>A0A1M4ZX26_9CLOT</name>
<dbReference type="HAMAP" id="MF_01925">
    <property type="entry name" value="P5C_reductase"/>
    <property type="match status" value="1"/>
</dbReference>
<dbReference type="EMBL" id="FQVI01000017">
    <property type="protein sequence ID" value="SHF22176.1"/>
    <property type="molecule type" value="Genomic_DNA"/>
</dbReference>
<evidence type="ECO:0000256" key="2">
    <source>
        <dbReference type="ARBA" id="ARBA00022650"/>
    </source>
</evidence>
<keyword evidence="2 6" id="KW-0641">Proline biosynthesis</keyword>
<dbReference type="Pfam" id="PF03807">
    <property type="entry name" value="F420_oxidored"/>
    <property type="match status" value="1"/>
</dbReference>
<evidence type="ECO:0000256" key="4">
    <source>
        <dbReference type="ARBA" id="ARBA00023002"/>
    </source>
</evidence>
<dbReference type="FunFam" id="1.10.3730.10:FF:000001">
    <property type="entry name" value="Pyrroline-5-carboxylate reductase"/>
    <property type="match status" value="1"/>
</dbReference>
<dbReference type="NCBIfam" id="TIGR00112">
    <property type="entry name" value="proC"/>
    <property type="match status" value="1"/>
</dbReference>
<feature type="domain" description="Pyrroline-5-carboxylate reductase dimerisation" evidence="10">
    <location>
        <begin position="161"/>
        <end position="265"/>
    </location>
</feature>
<keyword evidence="3 6" id="KW-0521">NADP</keyword>
<evidence type="ECO:0000259" key="9">
    <source>
        <dbReference type="Pfam" id="PF03807"/>
    </source>
</evidence>
<comment type="similarity">
    <text evidence="1 6">Belongs to the pyrroline-5-carboxylate reductase family.</text>
</comment>
<feature type="domain" description="Pyrroline-5-carboxylate reductase catalytic N-terminal" evidence="9">
    <location>
        <begin position="7"/>
        <end position="98"/>
    </location>
</feature>
<dbReference type="EC" id="1.5.1.2" evidence="6 7"/>
<dbReference type="PANTHER" id="PTHR11645:SF0">
    <property type="entry name" value="PYRROLINE-5-CARBOXYLATE REDUCTASE 3"/>
    <property type="match status" value="1"/>
</dbReference>
<organism evidence="11 12">
    <name type="scientific">Lactonifactor longoviformis DSM 17459</name>
    <dbReference type="NCBI Taxonomy" id="1122155"/>
    <lineage>
        <taxon>Bacteria</taxon>
        <taxon>Bacillati</taxon>
        <taxon>Bacillota</taxon>
        <taxon>Clostridia</taxon>
        <taxon>Eubacteriales</taxon>
        <taxon>Clostridiaceae</taxon>
        <taxon>Lactonifactor</taxon>
    </lineage>
</organism>
<evidence type="ECO:0000313" key="12">
    <source>
        <dbReference type="Proteomes" id="UP000184245"/>
    </source>
</evidence>
<dbReference type="AlphaFoldDB" id="A0A1M4ZX26"/>
<dbReference type="RefSeq" id="WP_072853056.1">
    <property type="nucleotide sequence ID" value="NZ_FQVI01000017.1"/>
</dbReference>
<comment type="pathway">
    <text evidence="6">Amino-acid biosynthesis; L-proline biosynthesis; L-proline from L-glutamate 5-semialdehyde: step 1/1.</text>
</comment>
<comment type="catalytic activity">
    <reaction evidence="6">
        <text>L-proline + NAD(+) = (S)-1-pyrroline-5-carboxylate + NADH + 2 H(+)</text>
        <dbReference type="Rhea" id="RHEA:14105"/>
        <dbReference type="ChEBI" id="CHEBI:15378"/>
        <dbReference type="ChEBI" id="CHEBI:17388"/>
        <dbReference type="ChEBI" id="CHEBI:57540"/>
        <dbReference type="ChEBI" id="CHEBI:57945"/>
        <dbReference type="ChEBI" id="CHEBI:60039"/>
        <dbReference type="EC" id="1.5.1.2"/>
    </reaction>
</comment>
<dbReference type="Gene3D" id="1.10.3730.10">
    <property type="entry name" value="ProC C-terminal domain-like"/>
    <property type="match status" value="1"/>
</dbReference>
<dbReference type="GO" id="GO:0005737">
    <property type="term" value="C:cytoplasm"/>
    <property type="evidence" value="ECO:0007669"/>
    <property type="project" value="UniProtKB-SubCell"/>
</dbReference>
<dbReference type="InterPro" id="IPR008927">
    <property type="entry name" value="6-PGluconate_DH-like_C_sf"/>
</dbReference>
<dbReference type="STRING" id="1122155.SAMN02745158_02924"/>
<dbReference type="OrthoDB" id="9805754at2"/>
<evidence type="ECO:0000256" key="1">
    <source>
        <dbReference type="ARBA" id="ARBA00005525"/>
    </source>
</evidence>
<evidence type="ECO:0000313" key="11">
    <source>
        <dbReference type="EMBL" id="SHF22176.1"/>
    </source>
</evidence>
<evidence type="ECO:0000256" key="6">
    <source>
        <dbReference type="HAMAP-Rule" id="MF_01925"/>
    </source>
</evidence>
<dbReference type="Pfam" id="PF14748">
    <property type="entry name" value="P5CR_dimer"/>
    <property type="match status" value="1"/>
</dbReference>
<evidence type="ECO:0000256" key="8">
    <source>
        <dbReference type="PIRSR" id="PIRSR000193-1"/>
    </source>
</evidence>
<comment type="subcellular location">
    <subcellularLocation>
        <location evidence="6">Cytoplasm</location>
    </subcellularLocation>
</comment>
<feature type="binding site" evidence="8">
    <location>
        <begin position="69"/>
        <end position="72"/>
    </location>
    <ligand>
        <name>NADP(+)</name>
        <dbReference type="ChEBI" id="CHEBI:58349"/>
    </ligand>
</feature>
<dbReference type="SUPFAM" id="SSF48179">
    <property type="entry name" value="6-phosphogluconate dehydrogenase C-terminal domain-like"/>
    <property type="match status" value="1"/>
</dbReference>
<evidence type="ECO:0000256" key="3">
    <source>
        <dbReference type="ARBA" id="ARBA00022857"/>
    </source>
</evidence>
<gene>
    <name evidence="6" type="primary">proC</name>
    <name evidence="11" type="ORF">SAMN02745158_02924</name>
</gene>
<keyword evidence="12" id="KW-1185">Reference proteome</keyword>
<dbReference type="InterPro" id="IPR028939">
    <property type="entry name" value="P5C_Rdtase_cat_N"/>
</dbReference>
<dbReference type="GO" id="GO:0004735">
    <property type="term" value="F:pyrroline-5-carboxylate reductase activity"/>
    <property type="evidence" value="ECO:0007669"/>
    <property type="project" value="UniProtKB-UniRule"/>
</dbReference>
<keyword evidence="6" id="KW-0963">Cytoplasm</keyword>
<evidence type="ECO:0000256" key="5">
    <source>
        <dbReference type="ARBA" id="ARBA00058118"/>
    </source>
</evidence>
<dbReference type="UniPathway" id="UPA00098">
    <property type="reaction ID" value="UER00361"/>
</dbReference>
<dbReference type="Gene3D" id="3.40.50.720">
    <property type="entry name" value="NAD(P)-binding Rossmann-like Domain"/>
    <property type="match status" value="1"/>
</dbReference>
<dbReference type="PANTHER" id="PTHR11645">
    <property type="entry name" value="PYRROLINE-5-CARBOXYLATE REDUCTASE"/>
    <property type="match status" value="1"/>
</dbReference>
<reference evidence="11 12" key="1">
    <citation type="submission" date="2016-11" db="EMBL/GenBank/DDBJ databases">
        <authorList>
            <person name="Jaros S."/>
            <person name="Januszkiewicz K."/>
            <person name="Wedrychowicz H."/>
        </authorList>
    </citation>
    <scope>NUCLEOTIDE SEQUENCE [LARGE SCALE GENOMIC DNA]</scope>
    <source>
        <strain evidence="11 12">DSM 17459</strain>
    </source>
</reference>
<evidence type="ECO:0000256" key="7">
    <source>
        <dbReference type="NCBIfam" id="TIGR00112"/>
    </source>
</evidence>
<dbReference type="PIRSF" id="PIRSF000193">
    <property type="entry name" value="Pyrrol-5-carb_rd"/>
    <property type="match status" value="1"/>
</dbReference>
<dbReference type="Proteomes" id="UP000184245">
    <property type="component" value="Unassembled WGS sequence"/>
</dbReference>
<keyword evidence="4 6" id="KW-0560">Oxidoreductase</keyword>
<keyword evidence="6" id="KW-0028">Amino-acid biosynthesis</keyword>
<evidence type="ECO:0000259" key="10">
    <source>
        <dbReference type="Pfam" id="PF14748"/>
    </source>
</evidence>
<accession>A0A1M4ZX26</accession>
<dbReference type="InterPro" id="IPR036291">
    <property type="entry name" value="NAD(P)-bd_dom_sf"/>
</dbReference>
<dbReference type="SUPFAM" id="SSF51735">
    <property type="entry name" value="NAD(P)-binding Rossmann-fold domains"/>
    <property type="match status" value="1"/>
</dbReference>
<proteinExistence type="inferred from homology"/>
<comment type="catalytic activity">
    <reaction evidence="6">
        <text>L-proline + NADP(+) = (S)-1-pyrroline-5-carboxylate + NADPH + 2 H(+)</text>
        <dbReference type="Rhea" id="RHEA:14109"/>
        <dbReference type="ChEBI" id="CHEBI:15378"/>
        <dbReference type="ChEBI" id="CHEBI:17388"/>
        <dbReference type="ChEBI" id="CHEBI:57783"/>
        <dbReference type="ChEBI" id="CHEBI:58349"/>
        <dbReference type="ChEBI" id="CHEBI:60039"/>
        <dbReference type="EC" id="1.5.1.2"/>
    </reaction>
</comment>
<protein>
    <recommendedName>
        <fullName evidence="6 7">Pyrroline-5-carboxylate reductase</fullName>
        <shortName evidence="6">P5C reductase</shortName>
        <shortName evidence="6">P5CR</shortName>
        <ecNumber evidence="6 7">1.5.1.2</ecNumber>
    </recommendedName>
    <alternativeName>
        <fullName evidence="6">PCA reductase</fullName>
    </alternativeName>
</protein>
<comment type="function">
    <text evidence="5 6">Catalyzes the reduction of 1-pyrroline-5-carboxylate (PCA) to L-proline.</text>
</comment>
<dbReference type="InterPro" id="IPR000304">
    <property type="entry name" value="Pyrroline-COOH_reductase"/>
</dbReference>
<sequence length="268" mass="29031">MSTTVRCIGAGNIVKAILSGVEKSGVYRTDEMAIFDISSVVREEFKERGYTAFESIGELVKGAPIVLIAVTPQVISSIIQEVKEALSSETVLLSVVAGMSTEWYRERLGDKCKVVRCMPTLTAQAGMGAFAVSRAPAVSDGDFEEVNRFLSSCGIVEEIPESLMCEVVPINGSAPAYFYHMAQVVVEEAVHMGFDEKTALRLFAQTMKGSAEMLLNSGMNAETLENKLRLPGGTTLAALDKMDEFGFDTCLKEGIKACVDRCRELGQL</sequence>
<dbReference type="GO" id="GO:0055129">
    <property type="term" value="P:L-proline biosynthetic process"/>
    <property type="evidence" value="ECO:0007669"/>
    <property type="project" value="UniProtKB-UniRule"/>
</dbReference>